<evidence type="ECO:0000313" key="2">
    <source>
        <dbReference type="Proteomes" id="UP000557307"/>
    </source>
</evidence>
<gene>
    <name evidence="1" type="ORF">HNQ92_005094</name>
</gene>
<dbReference type="RefSeq" id="WP_184178538.1">
    <property type="nucleotide sequence ID" value="NZ_JACHGF010000012.1"/>
</dbReference>
<protein>
    <submittedName>
        <fullName evidence="1">Nitrogen regulatory protein PII-like uncharacterized protein</fullName>
    </submittedName>
</protein>
<sequence>MKNLKKNVALAVGGTLLLLLNGCKNNDAEPTALPIREHSIVAESIIAPGGSQSTTNKCFLNLYDGLAYTKSEAEANSSKVDFAYNYRGGGCNTCRFFENVKNMSTRTGYVSSFSTITDSRIANVEQYDGITPDRFEQIKNAKDIDDLFAEKKIQDNAHGHGDITNRTTDVAVGRVFAFIDKSGKKGFFRISDYVANVPTGDKATLTLSVKVQE</sequence>
<dbReference type="Proteomes" id="UP000557307">
    <property type="component" value="Unassembled WGS sequence"/>
</dbReference>
<accession>A0A840TZ87</accession>
<proteinExistence type="predicted"/>
<organism evidence="1 2">
    <name type="scientific">Rhabdobacter roseus</name>
    <dbReference type="NCBI Taxonomy" id="1655419"/>
    <lineage>
        <taxon>Bacteria</taxon>
        <taxon>Pseudomonadati</taxon>
        <taxon>Bacteroidota</taxon>
        <taxon>Cytophagia</taxon>
        <taxon>Cytophagales</taxon>
        <taxon>Cytophagaceae</taxon>
        <taxon>Rhabdobacter</taxon>
    </lineage>
</organism>
<keyword evidence="2" id="KW-1185">Reference proteome</keyword>
<name>A0A840TZ87_9BACT</name>
<dbReference type="AlphaFoldDB" id="A0A840TZ87"/>
<dbReference type="EMBL" id="JACHGF010000012">
    <property type="protein sequence ID" value="MBB5286932.1"/>
    <property type="molecule type" value="Genomic_DNA"/>
</dbReference>
<reference evidence="1 2" key="1">
    <citation type="submission" date="2020-08" db="EMBL/GenBank/DDBJ databases">
        <title>Genomic Encyclopedia of Type Strains, Phase IV (KMG-IV): sequencing the most valuable type-strain genomes for metagenomic binning, comparative biology and taxonomic classification.</title>
        <authorList>
            <person name="Goeker M."/>
        </authorList>
    </citation>
    <scope>NUCLEOTIDE SEQUENCE [LARGE SCALE GENOMIC DNA]</scope>
    <source>
        <strain evidence="1 2">DSM 105074</strain>
    </source>
</reference>
<evidence type="ECO:0000313" key="1">
    <source>
        <dbReference type="EMBL" id="MBB5286932.1"/>
    </source>
</evidence>
<comment type="caution">
    <text evidence="1">The sequence shown here is derived from an EMBL/GenBank/DDBJ whole genome shotgun (WGS) entry which is preliminary data.</text>
</comment>